<keyword evidence="17" id="KW-0732">Signal</keyword>
<name>A0ABD3W826_SINWO</name>
<comment type="similarity">
    <text evidence="3">Belongs to the glycosyltransferase 65 family.</text>
</comment>
<dbReference type="PANTHER" id="PTHR21420:SF9">
    <property type="entry name" value="GDP-FUCOSE PROTEIN O-FUCOSYLTRANSFERASE 1"/>
    <property type="match status" value="1"/>
</dbReference>
<dbReference type="PANTHER" id="PTHR21420">
    <property type="entry name" value="GDP-FUCOSE PROTEIN O-FUCOSYLTRANSFERASE 1"/>
    <property type="match status" value="1"/>
</dbReference>
<evidence type="ECO:0000256" key="15">
    <source>
        <dbReference type="ARBA" id="ARBA00047273"/>
    </source>
</evidence>
<comment type="caution">
    <text evidence="18">The sequence shown here is derived from an EMBL/GenBank/DDBJ whole genome shotgun (WGS) entry which is preliminary data.</text>
</comment>
<keyword evidence="8" id="KW-0256">Endoplasmic reticulum</keyword>
<dbReference type="InterPro" id="IPR019378">
    <property type="entry name" value="GDP-Fuc_O-FucTrfase"/>
</dbReference>
<keyword evidence="19" id="KW-1185">Reference proteome</keyword>
<dbReference type="GO" id="GO:0005783">
    <property type="term" value="C:endoplasmic reticulum"/>
    <property type="evidence" value="ECO:0007669"/>
    <property type="project" value="UniProtKB-SubCell"/>
</dbReference>
<feature type="chain" id="PRO_5044745854" description="GDP-fucose protein O-fucosyltransferase 1" evidence="17">
    <location>
        <begin position="19"/>
        <end position="366"/>
    </location>
</feature>
<dbReference type="AlphaFoldDB" id="A0ABD3W826"/>
<organism evidence="18 19">
    <name type="scientific">Sinanodonta woodiana</name>
    <name type="common">Chinese pond mussel</name>
    <name type="synonym">Anodonta woodiana</name>
    <dbReference type="NCBI Taxonomy" id="1069815"/>
    <lineage>
        <taxon>Eukaryota</taxon>
        <taxon>Metazoa</taxon>
        <taxon>Spiralia</taxon>
        <taxon>Lophotrochozoa</taxon>
        <taxon>Mollusca</taxon>
        <taxon>Bivalvia</taxon>
        <taxon>Autobranchia</taxon>
        <taxon>Heteroconchia</taxon>
        <taxon>Palaeoheterodonta</taxon>
        <taxon>Unionida</taxon>
        <taxon>Unionoidea</taxon>
        <taxon>Unionidae</taxon>
        <taxon>Unioninae</taxon>
        <taxon>Sinanodonta</taxon>
    </lineage>
</organism>
<dbReference type="GO" id="GO:0007219">
    <property type="term" value="P:Notch signaling pathway"/>
    <property type="evidence" value="ECO:0007669"/>
    <property type="project" value="UniProtKB-KW"/>
</dbReference>
<keyword evidence="13" id="KW-0119">Carbohydrate metabolism</keyword>
<evidence type="ECO:0000256" key="7">
    <source>
        <dbReference type="ARBA" id="ARBA00022679"/>
    </source>
</evidence>
<sequence length="366" mass="42651">MMRYIFLLVGLKFLWCHCDEATHAGKIKEDKDGNLQWDHRGYLFFCLCMGRFGNQVDHFLGSLAFAKDIDRTLVIPSWRTYKNIRFTEWFKLEAIQEYHRAVLAEDFMEYLAPQHWSPGNRTGFCFSYTQDPCEMKRGNPFGPYWDELGVDFDNTINYNVAYSDVTRWKKEFPPEKYPVLALKGAPAAFPVKEENRDLQRYLQWSDTIKGEAEKYINQNFPNQTFVGIHLRNGQDWENACQHVESSTSFMASPQCLGFNNKEPVTAKLCLPPKEEILRLTQKIVLQTGAKVIYVATDKYSMVKELEETLKPQKVKVYHQDPWLPQIDLYILGQADHFIGNCVSSFTSFVTRERHVHGKPTSFWGFS</sequence>
<evidence type="ECO:0000256" key="2">
    <source>
        <dbReference type="ARBA" id="ARBA00004922"/>
    </source>
</evidence>
<evidence type="ECO:0000256" key="4">
    <source>
        <dbReference type="ARBA" id="ARBA00012196"/>
    </source>
</evidence>
<dbReference type="InterPro" id="IPR039922">
    <property type="entry name" value="POFUT1"/>
</dbReference>
<comment type="catalytic activity">
    <reaction evidence="16">
        <text>L-seryl-[protein] + GDP-beta-L-fucose = 3-O-(alpha-L-fucosyl)-L-seryl-[protein] + GDP + H(+)</text>
        <dbReference type="Rhea" id="RHEA:63644"/>
        <dbReference type="Rhea" id="RHEA-COMP:9863"/>
        <dbReference type="Rhea" id="RHEA-COMP:17914"/>
        <dbReference type="ChEBI" id="CHEBI:15378"/>
        <dbReference type="ChEBI" id="CHEBI:29999"/>
        <dbReference type="ChEBI" id="CHEBI:57273"/>
        <dbReference type="ChEBI" id="CHEBI:58189"/>
        <dbReference type="ChEBI" id="CHEBI:189632"/>
        <dbReference type="EC" id="2.4.1.221"/>
    </reaction>
    <physiologicalReaction direction="left-to-right" evidence="16">
        <dbReference type="Rhea" id="RHEA:63645"/>
    </physiologicalReaction>
</comment>
<dbReference type="EMBL" id="JBJQND010000008">
    <property type="protein sequence ID" value="KAL3868873.1"/>
    <property type="molecule type" value="Genomic_DNA"/>
</dbReference>
<feature type="signal peptide" evidence="17">
    <location>
        <begin position="1"/>
        <end position="18"/>
    </location>
</feature>
<evidence type="ECO:0000256" key="14">
    <source>
        <dbReference type="ARBA" id="ARBA00033080"/>
    </source>
</evidence>
<accession>A0ABD3W826</accession>
<evidence type="ECO:0000256" key="6">
    <source>
        <dbReference type="ARBA" id="ARBA00022676"/>
    </source>
</evidence>
<keyword evidence="11" id="KW-0325">Glycoprotein</keyword>
<keyword evidence="12" id="KW-0294">Fucose metabolism</keyword>
<proteinExistence type="inferred from homology"/>
<dbReference type="GO" id="GO:0046922">
    <property type="term" value="F:peptide-O-fucosyltransferase activity"/>
    <property type="evidence" value="ECO:0007669"/>
    <property type="project" value="UniProtKB-EC"/>
</dbReference>
<keyword evidence="7" id="KW-0808">Transferase</keyword>
<comment type="pathway">
    <text evidence="2">Protein modification; protein glycosylation.</text>
</comment>
<evidence type="ECO:0000256" key="9">
    <source>
        <dbReference type="ARBA" id="ARBA00022976"/>
    </source>
</evidence>
<dbReference type="Gene3D" id="3.40.50.11350">
    <property type="match status" value="1"/>
</dbReference>
<gene>
    <name evidence="18" type="ORF">ACJMK2_041629</name>
</gene>
<evidence type="ECO:0000256" key="17">
    <source>
        <dbReference type="SAM" id="SignalP"/>
    </source>
</evidence>
<evidence type="ECO:0000256" key="16">
    <source>
        <dbReference type="ARBA" id="ARBA00048647"/>
    </source>
</evidence>
<keyword evidence="9" id="KW-0914">Notch signaling pathway</keyword>
<evidence type="ECO:0000256" key="13">
    <source>
        <dbReference type="ARBA" id="ARBA00023277"/>
    </source>
</evidence>
<evidence type="ECO:0000256" key="11">
    <source>
        <dbReference type="ARBA" id="ARBA00023180"/>
    </source>
</evidence>
<dbReference type="GO" id="GO:0006004">
    <property type="term" value="P:fucose metabolic process"/>
    <property type="evidence" value="ECO:0007669"/>
    <property type="project" value="UniProtKB-KW"/>
</dbReference>
<dbReference type="Pfam" id="PF10250">
    <property type="entry name" value="O-FucT"/>
    <property type="match status" value="1"/>
</dbReference>
<comment type="subcellular location">
    <subcellularLocation>
        <location evidence="1">Endoplasmic reticulum</location>
    </subcellularLocation>
</comment>
<dbReference type="EC" id="2.4.1.221" evidence="4"/>
<protein>
    <recommendedName>
        <fullName evidence="5">GDP-fucose protein O-fucosyltransferase 1</fullName>
        <ecNumber evidence="4">2.4.1.221</ecNumber>
    </recommendedName>
    <alternativeName>
        <fullName evidence="14">Peptide-O-fucosyltransferase 1</fullName>
    </alternativeName>
</protein>
<evidence type="ECO:0000256" key="12">
    <source>
        <dbReference type="ARBA" id="ARBA00023253"/>
    </source>
</evidence>
<keyword evidence="10" id="KW-1015">Disulfide bond</keyword>
<keyword evidence="6" id="KW-0328">Glycosyltransferase</keyword>
<evidence type="ECO:0000256" key="8">
    <source>
        <dbReference type="ARBA" id="ARBA00022824"/>
    </source>
</evidence>
<reference evidence="18 19" key="1">
    <citation type="submission" date="2024-11" db="EMBL/GenBank/DDBJ databases">
        <title>Chromosome-level genome assembly of the freshwater bivalve Anodonta woodiana.</title>
        <authorList>
            <person name="Chen X."/>
        </authorList>
    </citation>
    <scope>NUCLEOTIDE SEQUENCE [LARGE SCALE GENOMIC DNA]</scope>
    <source>
        <strain evidence="18">MN2024</strain>
        <tissue evidence="18">Gills</tissue>
    </source>
</reference>
<dbReference type="CDD" id="cd11302">
    <property type="entry name" value="O-FucT-1"/>
    <property type="match status" value="1"/>
</dbReference>
<evidence type="ECO:0000256" key="5">
    <source>
        <dbReference type="ARBA" id="ARBA00021745"/>
    </source>
</evidence>
<evidence type="ECO:0000313" key="19">
    <source>
        <dbReference type="Proteomes" id="UP001634394"/>
    </source>
</evidence>
<evidence type="ECO:0000256" key="1">
    <source>
        <dbReference type="ARBA" id="ARBA00004240"/>
    </source>
</evidence>
<dbReference type="Gene3D" id="3.40.50.11340">
    <property type="match status" value="1"/>
</dbReference>
<dbReference type="Proteomes" id="UP001634394">
    <property type="component" value="Unassembled WGS sequence"/>
</dbReference>
<evidence type="ECO:0000256" key="3">
    <source>
        <dbReference type="ARBA" id="ARBA00010626"/>
    </source>
</evidence>
<evidence type="ECO:0000256" key="10">
    <source>
        <dbReference type="ARBA" id="ARBA00023157"/>
    </source>
</evidence>
<evidence type="ECO:0000313" key="18">
    <source>
        <dbReference type="EMBL" id="KAL3868873.1"/>
    </source>
</evidence>
<comment type="catalytic activity">
    <reaction evidence="15">
        <text>L-threonyl-[protein] + GDP-beta-L-fucose = 3-O-(alpha-L-fucosyl)-L-threonyl-[protein] + GDP + H(+)</text>
        <dbReference type="Rhea" id="RHEA:70491"/>
        <dbReference type="Rhea" id="RHEA-COMP:11060"/>
        <dbReference type="Rhea" id="RHEA-COMP:17915"/>
        <dbReference type="ChEBI" id="CHEBI:15378"/>
        <dbReference type="ChEBI" id="CHEBI:30013"/>
        <dbReference type="ChEBI" id="CHEBI:57273"/>
        <dbReference type="ChEBI" id="CHEBI:58189"/>
        <dbReference type="ChEBI" id="CHEBI:189631"/>
        <dbReference type="EC" id="2.4.1.221"/>
    </reaction>
    <physiologicalReaction direction="left-to-right" evidence="15">
        <dbReference type="Rhea" id="RHEA:70492"/>
    </physiologicalReaction>
</comment>